<dbReference type="Proteomes" id="UP000597301">
    <property type="component" value="Unassembled WGS sequence"/>
</dbReference>
<evidence type="ECO:0000313" key="2">
    <source>
        <dbReference type="Proteomes" id="UP000597301"/>
    </source>
</evidence>
<protein>
    <recommendedName>
        <fullName evidence="3">Rhamnosyl transferase</fullName>
    </recommendedName>
</protein>
<dbReference type="InterPro" id="IPR021466">
    <property type="entry name" value="Put_rhamnosyl_transferase"/>
</dbReference>
<organism evidence="1 2">
    <name type="scientific">Vreelandella lutescens</name>
    <dbReference type="NCBI Taxonomy" id="1602943"/>
    <lineage>
        <taxon>Bacteria</taxon>
        <taxon>Pseudomonadati</taxon>
        <taxon>Pseudomonadota</taxon>
        <taxon>Gammaproteobacteria</taxon>
        <taxon>Oceanospirillales</taxon>
        <taxon>Halomonadaceae</taxon>
        <taxon>Vreelandella</taxon>
    </lineage>
</organism>
<comment type="caution">
    <text evidence="1">The sequence shown here is derived from an EMBL/GenBank/DDBJ whole genome shotgun (WGS) entry which is preliminary data.</text>
</comment>
<accession>A0ABQ1PMM3</accession>
<reference evidence="2" key="1">
    <citation type="journal article" date="2019" name="Int. J. Syst. Evol. Microbiol.">
        <title>The Global Catalogue of Microorganisms (GCM) 10K type strain sequencing project: providing services to taxonomists for standard genome sequencing and annotation.</title>
        <authorList>
            <consortium name="The Broad Institute Genomics Platform"/>
            <consortium name="The Broad Institute Genome Sequencing Center for Infectious Disease"/>
            <person name="Wu L."/>
            <person name="Ma J."/>
        </authorList>
    </citation>
    <scope>NUCLEOTIDE SEQUENCE [LARGE SCALE GENOMIC DNA]</scope>
    <source>
        <strain evidence="2">CGMCC 1.15122</strain>
    </source>
</reference>
<name>A0ABQ1PMM3_9GAMM</name>
<proteinExistence type="predicted"/>
<gene>
    <name evidence="1" type="ORF">GCM10011382_32980</name>
</gene>
<dbReference type="RefSeq" id="WP_188640590.1">
    <property type="nucleotide sequence ID" value="NZ_BMHM01000009.1"/>
</dbReference>
<evidence type="ECO:0008006" key="3">
    <source>
        <dbReference type="Google" id="ProtNLM"/>
    </source>
</evidence>
<sequence length="408" mass="46306">MKKHAFVMIRYSVLSENNAAWVIGRDNEFEKYKQELFSDARMSLHEELFFNVTLPSLQKMSADKTTVLVFTSEALPEKNMQRLLLAQQKCPNMDVVPLSSQGGVIHKMQQHLLEKLNTFGEEVCYATVRLDDDDALADDFETELYKYIEPQFAGHAISFARGYEGIYEQGAYSTFTERHSPKIAMGLSLIQVYRPAQPPNILSVYSLGNHTKVDEKHPLIVNPLAPMYVRTVHPGSDVFAKRFEKKLKKSRLDTPSSHDEVASRFCFLRDNVPLALETLPHLNFLGDGFSASCLVTHHKSVLLYSHSSEQIHHCDPDKVILDADDELVCFDKEQQVLMLSETGKQLFLDSRNTFSTNDSYGCKALSFKRNGRGLAIALNGGGRYLSAERNGEVSFKRQCKAWEVFYLN</sequence>
<evidence type="ECO:0000313" key="1">
    <source>
        <dbReference type="EMBL" id="GGC99868.1"/>
    </source>
</evidence>
<keyword evidence="2" id="KW-1185">Reference proteome</keyword>
<dbReference type="EMBL" id="BMHM01000009">
    <property type="protein sequence ID" value="GGC99868.1"/>
    <property type="molecule type" value="Genomic_DNA"/>
</dbReference>
<dbReference type="Pfam" id="PF11316">
    <property type="entry name" value="Rhamno_transf"/>
    <property type="match status" value="1"/>
</dbReference>